<keyword evidence="3" id="KW-0805">Transcription regulation</keyword>
<dbReference type="CDD" id="cd00067">
    <property type="entry name" value="GAL4"/>
    <property type="match status" value="1"/>
</dbReference>
<dbReference type="SUPFAM" id="SSF57701">
    <property type="entry name" value="Zn2/Cys6 DNA-binding domain"/>
    <property type="match status" value="1"/>
</dbReference>
<comment type="caution">
    <text evidence="10">The sequence shown here is derived from an EMBL/GenBank/DDBJ whole genome shotgun (WGS) entry which is preliminary data.</text>
</comment>
<evidence type="ECO:0000313" key="11">
    <source>
        <dbReference type="Proteomes" id="UP001147733"/>
    </source>
</evidence>
<keyword evidence="2" id="KW-0479">Metal-binding</keyword>
<dbReference type="GO" id="GO:0003677">
    <property type="term" value="F:DNA binding"/>
    <property type="evidence" value="ECO:0007669"/>
    <property type="project" value="UniProtKB-KW"/>
</dbReference>
<dbReference type="EMBL" id="JAPQKT010000003">
    <property type="protein sequence ID" value="KAJ5234335.1"/>
    <property type="molecule type" value="Genomic_DNA"/>
</dbReference>
<feature type="domain" description="Zn(2)-C6 fungal-type" evidence="9">
    <location>
        <begin position="19"/>
        <end position="56"/>
    </location>
</feature>
<proteinExistence type="predicted"/>
<dbReference type="PROSITE" id="PS50048">
    <property type="entry name" value="ZN2_CY6_FUNGAL_2"/>
    <property type="match status" value="1"/>
</dbReference>
<dbReference type="AlphaFoldDB" id="A0A9W9P2W5"/>
<dbReference type="OrthoDB" id="39175at2759"/>
<dbReference type="InterPro" id="IPR001138">
    <property type="entry name" value="Zn2Cys6_DnaBD"/>
</dbReference>
<organism evidence="10 11">
    <name type="scientific">Penicillium citrinum</name>
    <dbReference type="NCBI Taxonomy" id="5077"/>
    <lineage>
        <taxon>Eukaryota</taxon>
        <taxon>Fungi</taxon>
        <taxon>Dikarya</taxon>
        <taxon>Ascomycota</taxon>
        <taxon>Pezizomycotina</taxon>
        <taxon>Eurotiomycetes</taxon>
        <taxon>Eurotiomycetidae</taxon>
        <taxon>Eurotiales</taxon>
        <taxon>Aspergillaceae</taxon>
        <taxon>Penicillium</taxon>
    </lineage>
</organism>
<keyword evidence="5" id="KW-0804">Transcription</keyword>
<dbReference type="Pfam" id="PF04082">
    <property type="entry name" value="Fungal_trans"/>
    <property type="match status" value="1"/>
</dbReference>
<evidence type="ECO:0000256" key="8">
    <source>
        <dbReference type="SAM" id="Phobius"/>
    </source>
</evidence>
<dbReference type="InterPro" id="IPR007219">
    <property type="entry name" value="XnlR_reg_dom"/>
</dbReference>
<protein>
    <submittedName>
        <fullName evidence="10">Beta-glucosidase</fullName>
    </submittedName>
</protein>
<evidence type="ECO:0000256" key="1">
    <source>
        <dbReference type="ARBA" id="ARBA00004123"/>
    </source>
</evidence>
<dbReference type="InterPro" id="IPR036864">
    <property type="entry name" value="Zn2-C6_fun-type_DNA-bd_sf"/>
</dbReference>
<gene>
    <name evidence="10" type="ORF">N7469_003503</name>
</gene>
<dbReference type="Pfam" id="PF00172">
    <property type="entry name" value="Zn_clus"/>
    <property type="match status" value="1"/>
</dbReference>
<evidence type="ECO:0000256" key="6">
    <source>
        <dbReference type="ARBA" id="ARBA00023242"/>
    </source>
</evidence>
<sequence length="259" mass="30003">MPERADYNGVARTDLTTQACDICRKRKVKCLLPSPENAALSSRCQRCERLNILCTFNSPSKPRGPKRRTEANARSQEPPPDVRYRTDDLCNRGLFKILMQDYLDRLYPLVPIVHRPSFREALRKDQDCEDEGFYAVTLGIAALVVATLASNFSVYKSHAQPLQLSSRKEFVHSCYKKAVLMRSWSYFDQLNFQKFAVSYLFSAAFLQLGDQNWSRMLSVEAMQIARLLKMHLITNYEGLNCIETQLRKKGFWLVFYIYV</sequence>
<dbReference type="SMART" id="SM00066">
    <property type="entry name" value="GAL4"/>
    <property type="match status" value="1"/>
</dbReference>
<evidence type="ECO:0000256" key="7">
    <source>
        <dbReference type="SAM" id="MobiDB-lite"/>
    </source>
</evidence>
<keyword evidence="6" id="KW-0539">Nucleus</keyword>
<keyword evidence="11" id="KW-1185">Reference proteome</keyword>
<dbReference type="GO" id="GO:0005634">
    <property type="term" value="C:nucleus"/>
    <property type="evidence" value="ECO:0007669"/>
    <property type="project" value="UniProtKB-SubCell"/>
</dbReference>
<evidence type="ECO:0000259" key="9">
    <source>
        <dbReference type="PROSITE" id="PS50048"/>
    </source>
</evidence>
<evidence type="ECO:0000256" key="5">
    <source>
        <dbReference type="ARBA" id="ARBA00023163"/>
    </source>
</evidence>
<dbReference type="PANTHER" id="PTHR46910:SF3">
    <property type="entry name" value="HALOTOLERANCE PROTEIN 9-RELATED"/>
    <property type="match status" value="1"/>
</dbReference>
<dbReference type="Gene3D" id="4.10.240.10">
    <property type="entry name" value="Zn(2)-C6 fungal-type DNA-binding domain"/>
    <property type="match status" value="1"/>
</dbReference>
<dbReference type="GO" id="GO:0008270">
    <property type="term" value="F:zinc ion binding"/>
    <property type="evidence" value="ECO:0007669"/>
    <property type="project" value="InterPro"/>
</dbReference>
<keyword evidence="8" id="KW-0472">Membrane</keyword>
<evidence type="ECO:0000256" key="2">
    <source>
        <dbReference type="ARBA" id="ARBA00022723"/>
    </source>
</evidence>
<keyword evidence="4" id="KW-0238">DNA-binding</keyword>
<keyword evidence="8" id="KW-0812">Transmembrane</keyword>
<dbReference type="Proteomes" id="UP001147733">
    <property type="component" value="Unassembled WGS sequence"/>
</dbReference>
<dbReference type="PANTHER" id="PTHR46910">
    <property type="entry name" value="TRANSCRIPTION FACTOR PDR1"/>
    <property type="match status" value="1"/>
</dbReference>
<feature type="transmembrane region" description="Helical" evidence="8">
    <location>
        <begin position="133"/>
        <end position="155"/>
    </location>
</feature>
<evidence type="ECO:0000256" key="3">
    <source>
        <dbReference type="ARBA" id="ARBA00023015"/>
    </source>
</evidence>
<keyword evidence="8" id="KW-1133">Transmembrane helix</keyword>
<comment type="subcellular location">
    <subcellularLocation>
        <location evidence="1">Nucleus</location>
    </subcellularLocation>
</comment>
<feature type="region of interest" description="Disordered" evidence="7">
    <location>
        <begin position="59"/>
        <end position="82"/>
    </location>
</feature>
<accession>A0A9W9P2W5</accession>
<name>A0A9W9P2W5_PENCI</name>
<evidence type="ECO:0000256" key="4">
    <source>
        <dbReference type="ARBA" id="ARBA00023125"/>
    </source>
</evidence>
<dbReference type="InterPro" id="IPR050987">
    <property type="entry name" value="AtrR-like"/>
</dbReference>
<evidence type="ECO:0000313" key="10">
    <source>
        <dbReference type="EMBL" id="KAJ5234335.1"/>
    </source>
</evidence>
<dbReference type="GO" id="GO:0006351">
    <property type="term" value="P:DNA-templated transcription"/>
    <property type="evidence" value="ECO:0007669"/>
    <property type="project" value="InterPro"/>
</dbReference>
<dbReference type="GeneID" id="81381590"/>
<reference evidence="10" key="1">
    <citation type="submission" date="2022-11" db="EMBL/GenBank/DDBJ databases">
        <authorList>
            <person name="Petersen C."/>
        </authorList>
    </citation>
    <scope>NUCLEOTIDE SEQUENCE</scope>
    <source>
        <strain evidence="10">IBT 23319</strain>
    </source>
</reference>
<dbReference type="CDD" id="cd12148">
    <property type="entry name" value="fungal_TF_MHR"/>
    <property type="match status" value="1"/>
</dbReference>
<dbReference type="GO" id="GO:0000981">
    <property type="term" value="F:DNA-binding transcription factor activity, RNA polymerase II-specific"/>
    <property type="evidence" value="ECO:0007669"/>
    <property type="project" value="InterPro"/>
</dbReference>
<dbReference type="RefSeq" id="XP_056501835.1">
    <property type="nucleotide sequence ID" value="XM_056642423.1"/>
</dbReference>
<reference evidence="10" key="2">
    <citation type="journal article" date="2023" name="IMA Fungus">
        <title>Comparative genomic study of the Penicillium genus elucidates a diverse pangenome and 15 lateral gene transfer events.</title>
        <authorList>
            <person name="Petersen C."/>
            <person name="Sorensen T."/>
            <person name="Nielsen M.R."/>
            <person name="Sondergaard T.E."/>
            <person name="Sorensen J.L."/>
            <person name="Fitzpatrick D.A."/>
            <person name="Frisvad J.C."/>
            <person name="Nielsen K.L."/>
        </authorList>
    </citation>
    <scope>NUCLEOTIDE SEQUENCE</scope>
    <source>
        <strain evidence="10">IBT 23319</strain>
    </source>
</reference>